<comment type="subcellular location">
    <subcellularLocation>
        <location evidence="3">Cytoplasm</location>
    </subcellularLocation>
</comment>
<dbReference type="GO" id="GO:0005829">
    <property type="term" value="C:cytosol"/>
    <property type="evidence" value="ECO:0007669"/>
    <property type="project" value="TreeGrafter"/>
</dbReference>
<dbReference type="InterPro" id="IPR028989">
    <property type="entry name" value="RimP_N"/>
</dbReference>
<dbReference type="GO" id="GO:0006412">
    <property type="term" value="P:translation"/>
    <property type="evidence" value="ECO:0007669"/>
    <property type="project" value="TreeGrafter"/>
</dbReference>
<dbReference type="SUPFAM" id="SSF75420">
    <property type="entry name" value="YhbC-like, N-terminal domain"/>
    <property type="match status" value="1"/>
</dbReference>
<name>A0A161V4A2_9HYPH</name>
<dbReference type="Proteomes" id="UP000076577">
    <property type="component" value="Unassembled WGS sequence"/>
</dbReference>
<dbReference type="AlphaFoldDB" id="A0A161V4A2"/>
<evidence type="ECO:0000256" key="1">
    <source>
        <dbReference type="ARBA" id="ARBA00022490"/>
    </source>
</evidence>
<sequence>MDENDPRIVKEKGLEARVAEIIEPVIVDLGYRLVRIRVNGNNGCTLQIMAERPDGMMAVEDCEEISHAVSPALDVDDPISGAYHLEVSSPGIDRPLVRAGDFVRWAGHLVKIEMSVPQAGRKRYRGHVIGVEDGCAVIRMTENQDGQDETVRLPLDEVGSAVLVLTDELIDAALKADKAAKAARGEPTDDDSYLNH</sequence>
<dbReference type="EMBL" id="LMCB01000013">
    <property type="protein sequence ID" value="KZL19597.1"/>
    <property type="molecule type" value="Genomic_DNA"/>
</dbReference>
<dbReference type="InterPro" id="IPR028998">
    <property type="entry name" value="RimP_C"/>
</dbReference>
<evidence type="ECO:0000313" key="7">
    <source>
        <dbReference type="Proteomes" id="UP000076577"/>
    </source>
</evidence>
<dbReference type="Pfam" id="PF02576">
    <property type="entry name" value="RimP_N"/>
    <property type="match status" value="1"/>
</dbReference>
<dbReference type="InterPro" id="IPR035956">
    <property type="entry name" value="RimP_N_sf"/>
</dbReference>
<dbReference type="CDD" id="cd01734">
    <property type="entry name" value="YlxS_C"/>
    <property type="match status" value="1"/>
</dbReference>
<dbReference type="InterPro" id="IPR036847">
    <property type="entry name" value="RimP_C_sf"/>
</dbReference>
<comment type="caution">
    <text evidence="6">The sequence shown here is derived from an EMBL/GenBank/DDBJ whole genome shotgun (WGS) entry which is preliminary data.</text>
</comment>
<reference evidence="6 7" key="1">
    <citation type="journal article" date="2016" name="Front. Microbiol.">
        <title>Comparative Genomic Analysis Reveals a Diverse Repertoire of Genes Involved in Prokaryote-Eukaryote Interactions within the Pseudovibrio Genus.</title>
        <authorList>
            <person name="Romano S."/>
            <person name="Fernandez-Guerra A."/>
            <person name="Reen F.J."/>
            <person name="Glockner F.O."/>
            <person name="Crowley S.P."/>
            <person name="O'Sullivan O."/>
            <person name="Cotter P.D."/>
            <person name="Adams C."/>
            <person name="Dobson A.D."/>
            <person name="O'Gara F."/>
        </authorList>
    </citation>
    <scope>NUCLEOTIDE SEQUENCE [LARGE SCALE GENOMIC DNA]</scope>
    <source>
        <strain evidence="6 7">Ad2</strain>
    </source>
</reference>
<keyword evidence="1 3" id="KW-0963">Cytoplasm</keyword>
<dbReference type="PATRIC" id="fig|989403.3.peg.2007"/>
<feature type="domain" description="Ribosome maturation factor RimP C-terminal" evidence="5">
    <location>
        <begin position="96"/>
        <end position="166"/>
    </location>
</feature>
<comment type="function">
    <text evidence="3">Required for maturation of 30S ribosomal subunits.</text>
</comment>
<gene>
    <name evidence="3 6" type="primary">rimP</name>
    <name evidence="6" type="ORF">PsAD2_01876</name>
</gene>
<comment type="similarity">
    <text evidence="3">Belongs to the RimP family.</text>
</comment>
<dbReference type="PANTHER" id="PTHR33867">
    <property type="entry name" value="RIBOSOME MATURATION FACTOR RIMP"/>
    <property type="match status" value="1"/>
</dbReference>
<proteinExistence type="inferred from homology"/>
<evidence type="ECO:0000313" key="6">
    <source>
        <dbReference type="EMBL" id="KZL19597.1"/>
    </source>
</evidence>
<evidence type="ECO:0000256" key="3">
    <source>
        <dbReference type="HAMAP-Rule" id="MF_01077"/>
    </source>
</evidence>
<dbReference type="NCBIfam" id="NF000932">
    <property type="entry name" value="PRK00092.2-5"/>
    <property type="match status" value="1"/>
</dbReference>
<dbReference type="FunFam" id="3.30.300.70:FF:000001">
    <property type="entry name" value="Ribosome maturation factor RimP"/>
    <property type="match status" value="1"/>
</dbReference>
<keyword evidence="7" id="KW-1185">Reference proteome</keyword>
<dbReference type="InterPro" id="IPR003728">
    <property type="entry name" value="Ribosome_maturation_RimP"/>
</dbReference>
<organism evidence="6 7">
    <name type="scientific">Pseudovibrio axinellae</name>
    <dbReference type="NCBI Taxonomy" id="989403"/>
    <lineage>
        <taxon>Bacteria</taxon>
        <taxon>Pseudomonadati</taxon>
        <taxon>Pseudomonadota</taxon>
        <taxon>Alphaproteobacteria</taxon>
        <taxon>Hyphomicrobiales</taxon>
        <taxon>Stappiaceae</taxon>
        <taxon>Pseudovibrio</taxon>
    </lineage>
</organism>
<dbReference type="Pfam" id="PF17384">
    <property type="entry name" value="DUF150_C"/>
    <property type="match status" value="1"/>
</dbReference>
<evidence type="ECO:0000259" key="5">
    <source>
        <dbReference type="Pfam" id="PF17384"/>
    </source>
</evidence>
<dbReference type="STRING" id="989403.SAMN05421798_102437"/>
<feature type="domain" description="Ribosome maturation factor RimP N-terminal" evidence="4">
    <location>
        <begin position="21"/>
        <end position="93"/>
    </location>
</feature>
<accession>A0A161V4A2</accession>
<evidence type="ECO:0000256" key="2">
    <source>
        <dbReference type="ARBA" id="ARBA00022517"/>
    </source>
</evidence>
<dbReference type="HAMAP" id="MF_01077">
    <property type="entry name" value="RimP"/>
    <property type="match status" value="1"/>
</dbReference>
<keyword evidence="2 3" id="KW-0690">Ribosome biogenesis</keyword>
<dbReference type="OrthoDB" id="9805006at2"/>
<dbReference type="GO" id="GO:0000028">
    <property type="term" value="P:ribosomal small subunit assembly"/>
    <property type="evidence" value="ECO:0007669"/>
    <property type="project" value="TreeGrafter"/>
</dbReference>
<dbReference type="PANTHER" id="PTHR33867:SF1">
    <property type="entry name" value="RIBOSOME MATURATION FACTOR RIMP"/>
    <property type="match status" value="1"/>
</dbReference>
<dbReference type="SUPFAM" id="SSF74942">
    <property type="entry name" value="YhbC-like, C-terminal domain"/>
    <property type="match status" value="1"/>
</dbReference>
<dbReference type="Gene3D" id="3.30.300.70">
    <property type="entry name" value="RimP-like superfamily, N-terminal"/>
    <property type="match status" value="1"/>
</dbReference>
<evidence type="ECO:0000259" key="4">
    <source>
        <dbReference type="Pfam" id="PF02576"/>
    </source>
</evidence>
<protein>
    <recommendedName>
        <fullName evidence="3">Ribosome maturation factor RimP</fullName>
    </recommendedName>
</protein>